<reference evidence="1 2" key="1">
    <citation type="submission" date="2021-06" db="EMBL/GenBank/DDBJ databases">
        <title>Complete genome sequence of Erwinia phage pEa_SNUABM_1.</title>
        <authorList>
            <person name="Kim S.G."/>
            <person name="Park S.C."/>
        </authorList>
    </citation>
    <scope>NUCLEOTIDE SEQUENCE [LARGE SCALE GENOMIC DNA]</scope>
</reference>
<evidence type="ECO:0000313" key="1">
    <source>
        <dbReference type="EMBL" id="QZE57489.1"/>
    </source>
</evidence>
<organism evidence="1 2">
    <name type="scientific">Erwinia phage pEa_SNUABM_1</name>
    <dbReference type="NCBI Taxonomy" id="2869543"/>
    <lineage>
        <taxon>Viruses</taxon>
        <taxon>Duplodnaviria</taxon>
        <taxon>Heunggongvirae</taxon>
        <taxon>Uroviricota</taxon>
        <taxon>Caudoviricetes</taxon>
        <taxon>Alexandravirus</taxon>
        <taxon>Alexandravirus SNUABM1</taxon>
    </lineage>
</organism>
<dbReference type="Proteomes" id="UP000827973">
    <property type="component" value="Segment"/>
</dbReference>
<proteinExistence type="predicted"/>
<name>A0AAE8BZM7_9CAUD</name>
<dbReference type="EMBL" id="MZ443776">
    <property type="protein sequence ID" value="QZE57489.1"/>
    <property type="molecule type" value="Genomic_DNA"/>
</dbReference>
<gene>
    <name evidence="1" type="ORF">pEaSNUABM1_00280</name>
</gene>
<evidence type="ECO:0000313" key="2">
    <source>
        <dbReference type="Proteomes" id="UP000827973"/>
    </source>
</evidence>
<keyword evidence="2" id="KW-1185">Reference proteome</keyword>
<protein>
    <submittedName>
        <fullName evidence="1">Uncharacterized protein</fullName>
    </submittedName>
</protein>
<sequence>MAKHHTFRLNDMCAVQGKRNVFGPQQGEHVIVVGRHPDLNEYTVYYKDGLYGWFKAEDLTLVQHDAHAQLEVWEDAYNERCKQDDDTVNDSPKCKSCDEPLGEDRIEQGLCINCDFDEDALDELSKKLDRIEAGHCSECDKKLDSDEGDDESMCLSCRCNEI</sequence>
<accession>A0AAE8BZM7</accession>